<organism evidence="1 2">
    <name type="scientific">Armillaria luteobubalina</name>
    <dbReference type="NCBI Taxonomy" id="153913"/>
    <lineage>
        <taxon>Eukaryota</taxon>
        <taxon>Fungi</taxon>
        <taxon>Dikarya</taxon>
        <taxon>Basidiomycota</taxon>
        <taxon>Agaricomycotina</taxon>
        <taxon>Agaricomycetes</taxon>
        <taxon>Agaricomycetidae</taxon>
        <taxon>Agaricales</taxon>
        <taxon>Marasmiineae</taxon>
        <taxon>Physalacriaceae</taxon>
        <taxon>Armillaria</taxon>
    </lineage>
</organism>
<dbReference type="Proteomes" id="UP001175228">
    <property type="component" value="Unassembled WGS sequence"/>
</dbReference>
<proteinExistence type="predicted"/>
<keyword evidence="2" id="KW-1185">Reference proteome</keyword>
<accession>A0AA39PYY4</accession>
<gene>
    <name evidence="1" type="ORF">EDD18DRAFT_1108370</name>
</gene>
<protein>
    <submittedName>
        <fullName evidence="1">Uncharacterized protein</fullName>
    </submittedName>
</protein>
<name>A0AA39PYY4_9AGAR</name>
<evidence type="ECO:0000313" key="2">
    <source>
        <dbReference type="Proteomes" id="UP001175228"/>
    </source>
</evidence>
<reference evidence="1" key="1">
    <citation type="submission" date="2023-06" db="EMBL/GenBank/DDBJ databases">
        <authorList>
            <consortium name="Lawrence Berkeley National Laboratory"/>
            <person name="Ahrendt S."/>
            <person name="Sahu N."/>
            <person name="Indic B."/>
            <person name="Wong-Bajracharya J."/>
            <person name="Merenyi Z."/>
            <person name="Ke H.-M."/>
            <person name="Monk M."/>
            <person name="Kocsube S."/>
            <person name="Drula E."/>
            <person name="Lipzen A."/>
            <person name="Balint B."/>
            <person name="Henrissat B."/>
            <person name="Andreopoulos B."/>
            <person name="Martin F.M."/>
            <person name="Harder C.B."/>
            <person name="Rigling D."/>
            <person name="Ford K.L."/>
            <person name="Foster G.D."/>
            <person name="Pangilinan J."/>
            <person name="Papanicolaou A."/>
            <person name="Barry K."/>
            <person name="LaButti K."/>
            <person name="Viragh M."/>
            <person name="Koriabine M."/>
            <person name="Yan M."/>
            <person name="Riley R."/>
            <person name="Champramary S."/>
            <person name="Plett K.L."/>
            <person name="Tsai I.J."/>
            <person name="Slot J."/>
            <person name="Sipos G."/>
            <person name="Plett J."/>
            <person name="Nagy L.G."/>
            <person name="Grigoriev I.V."/>
        </authorList>
    </citation>
    <scope>NUCLEOTIDE SEQUENCE</scope>
    <source>
        <strain evidence="1">HWK02</strain>
    </source>
</reference>
<sequence>MYRGRETVYTLRHERAALEDLRHLLPQIREERRVDLYSFAVLTVTACGGEYRRPSQCLWWSARRMKVINMNADQRSGQRHGISKLNGISWRPKSAVEMTRNDLEMMAKTGFKPQSNRELSPASRRLPQILPIATISREPELHARAVYHGRRERVWILTSFSNYEAHIFGYTKDLLNYSPLDISSIKNEMLLSITKYILRSMVAMYSRPSDIQRLGPYITRDNFRGLVVLILGISHRWTTNNLSLRSLTTGGVCPGDSSQEEKKSMCKKIEELEALEMELASKYGMTGFKDIDSVDVFSEAKCRAFSNDAQCIQEAKRMHELYTLRYRRATYPGEF</sequence>
<evidence type="ECO:0000313" key="1">
    <source>
        <dbReference type="EMBL" id="KAK0493162.1"/>
    </source>
</evidence>
<dbReference type="AlphaFoldDB" id="A0AA39PYY4"/>
<comment type="caution">
    <text evidence="1">The sequence shown here is derived from an EMBL/GenBank/DDBJ whole genome shotgun (WGS) entry which is preliminary data.</text>
</comment>
<dbReference type="EMBL" id="JAUEPU010000026">
    <property type="protein sequence ID" value="KAK0493162.1"/>
    <property type="molecule type" value="Genomic_DNA"/>
</dbReference>